<name>A0A401KVA0_ASPAW</name>
<gene>
    <name evidence="2" type="ORF">AAWM_06070</name>
</gene>
<reference evidence="2 3" key="1">
    <citation type="submission" date="2016-09" db="EMBL/GenBank/DDBJ databases">
        <title>Aspergillus awamori IFM 58123T.</title>
        <authorList>
            <person name="Kusuya Y."/>
            <person name="Shimizu M."/>
            <person name="Takahashi H."/>
            <person name="Yaguchi T."/>
        </authorList>
    </citation>
    <scope>NUCLEOTIDE SEQUENCE [LARGE SCALE GENOMIC DNA]</scope>
    <source>
        <strain evidence="2 3">IFM 58123</strain>
    </source>
</reference>
<evidence type="ECO:0000259" key="1">
    <source>
        <dbReference type="Pfam" id="PF24476"/>
    </source>
</evidence>
<dbReference type="InterPro" id="IPR035994">
    <property type="entry name" value="Nucleoside_phosphorylase_sf"/>
</dbReference>
<dbReference type="STRING" id="105351.A0A401KVA0"/>
<dbReference type="Proteomes" id="UP000286921">
    <property type="component" value="Unassembled WGS sequence"/>
</dbReference>
<dbReference type="AlphaFoldDB" id="A0A401KVA0"/>
<evidence type="ECO:0000313" key="2">
    <source>
        <dbReference type="EMBL" id="GCB23185.1"/>
    </source>
</evidence>
<organism evidence="2 3">
    <name type="scientific">Aspergillus awamori</name>
    <name type="common">Black koji mold</name>
    <dbReference type="NCBI Taxonomy" id="105351"/>
    <lineage>
        <taxon>Eukaryota</taxon>
        <taxon>Fungi</taxon>
        <taxon>Dikarya</taxon>
        <taxon>Ascomycota</taxon>
        <taxon>Pezizomycotina</taxon>
        <taxon>Eurotiomycetes</taxon>
        <taxon>Eurotiomycetidae</taxon>
        <taxon>Eurotiales</taxon>
        <taxon>Aspergillaceae</taxon>
        <taxon>Aspergillus</taxon>
    </lineage>
</organism>
<feature type="domain" description="DUF7580" evidence="1">
    <location>
        <begin position="34"/>
        <end position="229"/>
    </location>
</feature>
<dbReference type="Pfam" id="PF24476">
    <property type="entry name" value="DUF7580"/>
    <property type="match status" value="1"/>
</dbReference>
<proteinExistence type="predicted"/>
<dbReference type="GO" id="GO:0003824">
    <property type="term" value="F:catalytic activity"/>
    <property type="evidence" value="ECO:0007669"/>
    <property type="project" value="InterPro"/>
</dbReference>
<dbReference type="PANTHER" id="PTHR35186:SF4">
    <property type="entry name" value="PRION-INHIBITION AND PROPAGATION HELO DOMAIN-CONTAINING PROTEIN"/>
    <property type="match status" value="1"/>
</dbReference>
<dbReference type="InterPro" id="IPR056002">
    <property type="entry name" value="DUF7580"/>
</dbReference>
<comment type="caution">
    <text evidence="2">The sequence shown here is derived from an EMBL/GenBank/DDBJ whole genome shotgun (WGS) entry which is preliminary data.</text>
</comment>
<dbReference type="GO" id="GO:0009116">
    <property type="term" value="P:nucleoside metabolic process"/>
    <property type="evidence" value="ECO:0007669"/>
    <property type="project" value="InterPro"/>
</dbReference>
<dbReference type="Gene3D" id="3.40.50.1580">
    <property type="entry name" value="Nucleoside phosphorylase domain"/>
    <property type="match status" value="1"/>
</dbReference>
<keyword evidence="3" id="KW-1185">Reference proteome</keyword>
<dbReference type="PANTHER" id="PTHR35186">
    <property type="entry name" value="ANK_REP_REGION DOMAIN-CONTAINING PROTEIN"/>
    <property type="match status" value="1"/>
</dbReference>
<sequence>MIGSRLGSPVQFCIQSNVLKVIEPPDSKPSRGIRPTEGHPLGHWLKQIPRLSNKGKSHLAYTIAKSVWQYYCSPWMIAPWTHDSIELLIEEIGLEGQERPHPYLTTKMVRAIAKPMDCYYADDLMHQYPNILALGILLIEIAIKQPLTSEECPHPLSETVMNDYYTWAWTMAHRSNLKDMVHSTYEEAVNNCLNPELFGGYSIQQYAEAEQMKARQSVLYEKIVSPLKRLSEAYQDDWDIQSPPTTEAIGTISHHVIPKQTVITSHFPVQADFTIAIFCALPLEVDAVSAVFDERYEDFRLYKNAPGGTNTYTLGRVGRQFSLIQFIFLYLIN</sequence>
<evidence type="ECO:0000313" key="3">
    <source>
        <dbReference type="Proteomes" id="UP000286921"/>
    </source>
</evidence>
<dbReference type="EMBL" id="BDHI01000014">
    <property type="protein sequence ID" value="GCB23185.1"/>
    <property type="molecule type" value="Genomic_DNA"/>
</dbReference>
<accession>A0A401KVA0</accession>
<protein>
    <recommendedName>
        <fullName evidence="1">DUF7580 domain-containing protein</fullName>
    </recommendedName>
</protein>